<keyword evidence="8 19" id="KW-0328">Glycosyltransferase</keyword>
<dbReference type="FunFam" id="3.40.50.1580:FF:000008">
    <property type="entry name" value="S-methyl-5'-thioadenosine phosphorylase"/>
    <property type="match status" value="1"/>
</dbReference>
<feature type="compositionally biased region" description="Low complexity" evidence="21">
    <location>
        <begin position="322"/>
        <end position="337"/>
    </location>
</feature>
<feature type="binding site" evidence="19">
    <location>
        <begin position="1391"/>
        <end position="1392"/>
    </location>
    <ligand>
        <name>phosphate</name>
        <dbReference type="ChEBI" id="CHEBI:43474"/>
    </ligand>
</feature>
<dbReference type="InterPro" id="IPR005828">
    <property type="entry name" value="MFS_sugar_transport-like"/>
</dbReference>
<feature type="compositionally biased region" description="Polar residues" evidence="21">
    <location>
        <begin position="440"/>
        <end position="464"/>
    </location>
</feature>
<dbReference type="NCBIfam" id="TIGR01694">
    <property type="entry name" value="MTAP"/>
    <property type="match status" value="1"/>
</dbReference>
<protein>
    <recommendedName>
        <fullName evidence="19">S-methyl-5'-thioadenosine phosphorylase</fullName>
        <ecNumber evidence="19">2.4.2.28</ecNumber>
    </recommendedName>
    <alternativeName>
        <fullName evidence="19">5'-methylthioadenosine phosphorylase</fullName>
        <shortName evidence="19">MTA phosphorylase</shortName>
        <shortName evidence="19">MTAP</shortName>
        <shortName evidence="19">MTAPase</shortName>
    </alternativeName>
</protein>
<evidence type="ECO:0000256" key="14">
    <source>
        <dbReference type="ARBA" id="ARBA00022840"/>
    </source>
</evidence>
<feature type="domain" description="Major facilitator superfamily (MFS) profile" evidence="25">
    <location>
        <begin position="837"/>
        <end position="1257"/>
    </location>
</feature>
<keyword evidence="9 19" id="KW-0808">Transferase</keyword>
<dbReference type="InterPro" id="IPR035994">
    <property type="entry name" value="Nucleoside_phosphorylase_sf"/>
</dbReference>
<dbReference type="PANTHER" id="PTHR45832">
    <property type="entry name" value="SERINE/THREONINE-PROTEIN KINASE SAMKA-RELATED-RELATED"/>
    <property type="match status" value="1"/>
</dbReference>
<feature type="binding site" evidence="19">
    <location>
        <position position="1343"/>
    </location>
    <ligand>
        <name>phosphate</name>
        <dbReference type="ChEBI" id="CHEBI:43474"/>
    </ligand>
</feature>
<feature type="site" description="Important for substrate specificity" evidence="19">
    <location>
        <position position="1563"/>
    </location>
</feature>
<comment type="similarity">
    <text evidence="2">Belongs to the protein kinase superfamily. STE Ser/Thr protein kinase family. STE20 subfamily.</text>
</comment>
<feature type="compositionally biased region" description="Polar residues" evidence="21">
    <location>
        <begin position="105"/>
        <end position="157"/>
    </location>
</feature>
<feature type="binding site" evidence="19">
    <location>
        <begin position="1550"/>
        <end position="1552"/>
    </location>
    <ligand>
        <name>substrate</name>
    </ligand>
</feature>
<dbReference type="SMART" id="SM00220">
    <property type="entry name" value="S_TKc"/>
    <property type="match status" value="1"/>
</dbReference>
<accession>A0AAN6FV66</accession>
<dbReference type="InterPro" id="IPR033923">
    <property type="entry name" value="PAK_BD"/>
</dbReference>
<feature type="region of interest" description="Disordered" evidence="21">
    <location>
        <begin position="1"/>
        <end position="55"/>
    </location>
</feature>
<comment type="subunit">
    <text evidence="19">Homotrimer.</text>
</comment>
<dbReference type="InterPro" id="IPR036259">
    <property type="entry name" value="MFS_trans_sf"/>
</dbReference>
<dbReference type="SUPFAM" id="SSF56112">
    <property type="entry name" value="Protein kinase-like (PK-like)"/>
    <property type="match status" value="1"/>
</dbReference>
<dbReference type="InterPro" id="IPR036936">
    <property type="entry name" value="CRIB_dom_sf"/>
</dbReference>
<dbReference type="PROSITE" id="PS01240">
    <property type="entry name" value="PNP_MTAP_2"/>
    <property type="match status" value="1"/>
</dbReference>
<dbReference type="FunFam" id="3.30.200.20:FF:000385">
    <property type="entry name" value="Non-specific serine/threonine protein kinase"/>
    <property type="match status" value="1"/>
</dbReference>
<dbReference type="Gene3D" id="3.30.200.20">
    <property type="entry name" value="Phosphorylase Kinase, domain 1"/>
    <property type="match status" value="1"/>
</dbReference>
<evidence type="ECO:0000259" key="23">
    <source>
        <dbReference type="PROSITE" id="PS50011"/>
    </source>
</evidence>
<evidence type="ECO:0000256" key="18">
    <source>
        <dbReference type="ARBA" id="ARBA00048679"/>
    </source>
</evidence>
<dbReference type="FunFam" id="1.10.510.10:FF:000011">
    <property type="entry name" value="Non-specific serine/threonine protein kinase"/>
    <property type="match status" value="1"/>
</dbReference>
<dbReference type="InterPro" id="IPR010044">
    <property type="entry name" value="MTAP"/>
</dbReference>
<dbReference type="SMART" id="SM00285">
    <property type="entry name" value="PBD"/>
    <property type="match status" value="1"/>
</dbReference>
<dbReference type="Pfam" id="PF00786">
    <property type="entry name" value="PBD"/>
    <property type="match status" value="1"/>
</dbReference>
<feature type="binding site" evidence="19">
    <location>
        <position position="1527"/>
    </location>
    <ligand>
        <name>phosphate</name>
        <dbReference type="ChEBI" id="CHEBI:43474"/>
    </ligand>
</feature>
<comment type="subcellular location">
    <subcellularLocation>
        <location evidence="19">Cytoplasm</location>
    </subcellularLocation>
    <subcellularLocation>
        <location evidence="19">Nucleus</location>
    </subcellularLocation>
    <subcellularLocation>
        <location evidence="1">Membrane</location>
        <topology evidence="1">Multi-pass membrane protein</topology>
    </subcellularLocation>
</comment>
<keyword evidence="4" id="KW-0813">Transport</keyword>
<dbReference type="PROSITE" id="PS50011">
    <property type="entry name" value="PROTEIN_KINASE_DOM"/>
    <property type="match status" value="1"/>
</dbReference>
<keyword evidence="5 19" id="KW-0963">Cytoplasm</keyword>
<keyword evidence="14 20" id="KW-0067">ATP-binding</keyword>
<evidence type="ECO:0000256" key="6">
    <source>
        <dbReference type="ARBA" id="ARBA00022507"/>
    </source>
</evidence>
<comment type="catalytic activity">
    <reaction evidence="17">
        <text>L-threonyl-[protein] + ATP = O-phospho-L-threonyl-[protein] + ADP + H(+)</text>
        <dbReference type="Rhea" id="RHEA:46608"/>
        <dbReference type="Rhea" id="RHEA-COMP:11060"/>
        <dbReference type="Rhea" id="RHEA-COMP:11605"/>
        <dbReference type="ChEBI" id="CHEBI:15378"/>
        <dbReference type="ChEBI" id="CHEBI:30013"/>
        <dbReference type="ChEBI" id="CHEBI:30616"/>
        <dbReference type="ChEBI" id="CHEBI:61977"/>
        <dbReference type="ChEBI" id="CHEBI:456216"/>
        <dbReference type="EC" id="2.7.11.1"/>
    </reaction>
</comment>
<proteinExistence type="inferred from homology"/>
<keyword evidence="12 20" id="KW-0547">Nucleotide-binding</keyword>
<feature type="binding site" evidence="19">
    <location>
        <begin position="1424"/>
        <end position="1425"/>
    </location>
    <ligand>
        <name>phosphate</name>
        <dbReference type="ChEBI" id="CHEBI:43474"/>
    </ligand>
</feature>
<feature type="region of interest" description="Disordered" evidence="21">
    <location>
        <begin position="105"/>
        <end position="173"/>
    </location>
</feature>
<dbReference type="GO" id="GO:0006166">
    <property type="term" value="P:purine ribonucleoside salvage"/>
    <property type="evidence" value="ECO:0007669"/>
    <property type="project" value="UniProtKB-KW"/>
</dbReference>
<feature type="transmembrane region" description="Helical" evidence="22">
    <location>
        <begin position="933"/>
        <end position="955"/>
    </location>
</feature>
<evidence type="ECO:0000256" key="12">
    <source>
        <dbReference type="ARBA" id="ARBA00022741"/>
    </source>
</evidence>
<dbReference type="Gene3D" id="1.10.510.10">
    <property type="entry name" value="Transferase(Phosphotransferase) domain 1"/>
    <property type="match status" value="1"/>
</dbReference>
<keyword evidence="6" id="KW-0589">Pheromone response</keyword>
<keyword evidence="13 26" id="KW-0418">Kinase</keyword>
<evidence type="ECO:0000313" key="26">
    <source>
        <dbReference type="EMBL" id="KAK0323842.1"/>
    </source>
</evidence>
<keyword evidence="10 22" id="KW-0812">Transmembrane</keyword>
<dbReference type="GO" id="GO:0016020">
    <property type="term" value="C:membrane"/>
    <property type="evidence" value="ECO:0007669"/>
    <property type="project" value="UniProtKB-SubCell"/>
</dbReference>
<feature type="region of interest" description="Disordered" evidence="21">
    <location>
        <begin position="279"/>
        <end position="493"/>
    </location>
</feature>
<dbReference type="InterPro" id="IPR000845">
    <property type="entry name" value="Nucleoside_phosphorylase_d"/>
</dbReference>
<evidence type="ECO:0000256" key="15">
    <source>
        <dbReference type="ARBA" id="ARBA00022989"/>
    </source>
</evidence>
<evidence type="ECO:0000256" key="3">
    <source>
        <dbReference type="ARBA" id="ARBA00010992"/>
    </source>
</evidence>
<evidence type="ECO:0000256" key="2">
    <source>
        <dbReference type="ARBA" id="ARBA00008874"/>
    </source>
</evidence>
<feature type="transmembrane region" description="Helical" evidence="22">
    <location>
        <begin position="1050"/>
        <end position="1071"/>
    </location>
</feature>
<dbReference type="SUPFAM" id="SSF53167">
    <property type="entry name" value="Purine and uridine phosphorylases"/>
    <property type="match status" value="1"/>
</dbReference>
<evidence type="ECO:0000259" key="25">
    <source>
        <dbReference type="PROSITE" id="PS50850"/>
    </source>
</evidence>
<feature type="transmembrane region" description="Helical" evidence="22">
    <location>
        <begin position="1129"/>
        <end position="1150"/>
    </location>
</feature>
<evidence type="ECO:0000256" key="4">
    <source>
        <dbReference type="ARBA" id="ARBA00022448"/>
    </source>
</evidence>
<dbReference type="EC" id="2.4.2.28" evidence="19"/>
<evidence type="ECO:0000256" key="22">
    <source>
        <dbReference type="SAM" id="Phobius"/>
    </source>
</evidence>
<dbReference type="Pfam" id="PF00069">
    <property type="entry name" value="Pkinase"/>
    <property type="match status" value="1"/>
</dbReference>
<sequence length="1635" mass="179088">MKRERPAIIETKTTTPDDRQGQPSTLRRAPSAPIRSWYSGQAATSVRSPTLDGTLWPARQNKTAHAANHQPRYSVTEKSSRDLLGSIFDSAAIYRTFNAVPYSDTTLAQPQSTPGAPALSQTQAPAPSRATPLSPTDTSSNTVARANPTVRLSQSLAATGRRMEDIPQPQRRRGLASFFNLSSPRRPAISAPENPVHVTHVGYDQETGEFTGLPKEWQRTLQANGITEQEQKKHPQAIIDVVTFYNESNDKGSDDWTYHKFDHAHAADSPQQMQLAPQAFSPAGLNPGGYSATHSPPASPRFPKNEGESFENPRAPPPVPKGTQGLGLLTPTTSSSTNGNMLPMRPAPRAPGSQNMMPQRAAPPVPSPQRERAGTDDGLPPVRYAPPTINDMSSNAQPGPSRSRANTGPAQQHQNSSPVSSPQQYQQQQEQAMKAAQIALKQQSIERSTSQRQGNNAVQAQQQPAIADQRQVQQDPRAGPAPRPRQRPRQSITNADIIVKLNQICNPADPTKRYRQLIKIGQGASGGVYTAYEVGTNKCVAIKQMNLEQQPKKDLIINEIMVMRDSRHKNIVNFMDSFLVRGDLWVVMEYMEGGSLTDVVTFNMMSEGQISAVCRETLHGLQFLHSKGVIHRDIKSDNILLSMDGNIKLTDFGFCAQINESHMKRTTMVGTPYWMAPEVVTRKEYGRKIDIWSLGIMAIEMIEGEPPYLTESPLRALYLIATNGTPAIKEEHNLSPLFKDFLYFALKVDPEKRASAHDLLKHGFIQTAEPLATLAPLVKAARLARAEERRNKVATTGQRTTVDKHVGVSNEPSPEAVEQRRESLANTEKPFWHRIWPIIGCGAGLFSDGYLNGVIGSVSTILATVYPDQYKNSAAQSNVSSITFVGTLIGGLIFGWASDHWSRKWSLVVSTVIIIFFAILCTGSYGANGSIQGLFAALTAYRFFLGIGIGGEYPAGSVACAESTGELKAGTRNRWFIMFTNVQIDFGFVVAALVPMLVVLITTEQHLHAAWRVRLGIGIIPPCTILYLRLKLSEPESFRRGTMANTKTPWWLCIKFYWFRLAVISMIWLLYNFSSYSFGLLSSQLLSNLLGADSGLWVSFGWNTLLTFWYMPGCIAGSWLSDWVGPRNALGYSVLVQAIVGFIMAGYYKYLAVPQNVAGFVIIYGLFIALGELGPGDNIGLIASKTSATAVRGKYYGIAAAFGKIGAFIGSKTLILLYNKYYNAGETIKAGQVPFLISSVFCLVNAALALFLLPHIGQDTIEEEDARFKAYLEAEGMIGAEVPPRVNFKNPSSYPRMNKLRSVLITTSTSTLSSRSVHVGFRKMANIADSYDEPIHIAVIGGTGLQSIGGFSHVATLKLSTPWGAPSSPISVLHHPASSRPKPIPIAFLSRHGLHHELAPHEVPNRANIAALRSLGVRTIIAFSAVGSLQEEIKPRDFVVPDQVIDRTKGIRPFTFFEGGWVGHVGFADPFEPRLAELVQKCGHSLAGEGVRLHDKGTVVCMEGPQFSTRAESKMYRSWGGSVINMSALPEAKLAKEAEMGYQMICMSTDYDCWFESGGDVTVEMVMGNMKANAENARRFVGAVLDELSKGEHEDLVLAKHLEGSVKFAGGVTAPAGRSAEAKKKMDWLFPGYFE</sequence>
<dbReference type="InterPro" id="IPR017441">
    <property type="entry name" value="Protein_kinase_ATP_BS"/>
</dbReference>
<dbReference type="SUPFAM" id="SSF103473">
    <property type="entry name" value="MFS general substrate transporter"/>
    <property type="match status" value="1"/>
</dbReference>
<feature type="transmembrane region" description="Helical" evidence="22">
    <location>
        <begin position="1013"/>
        <end position="1030"/>
    </location>
</feature>
<dbReference type="Gene3D" id="3.40.50.1580">
    <property type="entry name" value="Nucleoside phosphorylase domain"/>
    <property type="match status" value="1"/>
</dbReference>
<dbReference type="PROSITE" id="PS00108">
    <property type="entry name" value="PROTEIN_KINASE_ST"/>
    <property type="match status" value="1"/>
</dbReference>
<feature type="binding site" evidence="20">
    <location>
        <position position="543"/>
    </location>
    <ligand>
        <name>ATP</name>
        <dbReference type="ChEBI" id="CHEBI:30616"/>
    </ligand>
</feature>
<feature type="transmembrane region" description="Helical" evidence="22">
    <location>
        <begin position="1195"/>
        <end position="1215"/>
    </location>
</feature>
<evidence type="ECO:0000256" key="16">
    <source>
        <dbReference type="ARBA" id="ARBA00023136"/>
    </source>
</evidence>
<keyword evidence="15 22" id="KW-1133">Transmembrane helix</keyword>
<keyword evidence="11 19" id="KW-0660">Purine salvage</keyword>
<dbReference type="GO" id="GO:0004674">
    <property type="term" value="F:protein serine/threonine kinase activity"/>
    <property type="evidence" value="ECO:0007669"/>
    <property type="project" value="UniProtKB-KW"/>
</dbReference>
<dbReference type="CDD" id="cd01093">
    <property type="entry name" value="CRIB_PAK_like"/>
    <property type="match status" value="1"/>
</dbReference>
<feature type="domain" description="Protein kinase" evidence="23">
    <location>
        <begin position="514"/>
        <end position="765"/>
    </location>
</feature>
<dbReference type="FunFam" id="1.20.1250.20:FF:000140">
    <property type="entry name" value="Putative MFS phospholipid transporter"/>
    <property type="match status" value="1"/>
</dbReference>
<comment type="catalytic activity">
    <reaction evidence="18">
        <text>L-seryl-[protein] + ATP = O-phospho-L-seryl-[protein] + ADP + H(+)</text>
        <dbReference type="Rhea" id="RHEA:17989"/>
        <dbReference type="Rhea" id="RHEA-COMP:9863"/>
        <dbReference type="Rhea" id="RHEA-COMP:11604"/>
        <dbReference type="ChEBI" id="CHEBI:15378"/>
        <dbReference type="ChEBI" id="CHEBI:29999"/>
        <dbReference type="ChEBI" id="CHEBI:30616"/>
        <dbReference type="ChEBI" id="CHEBI:83421"/>
        <dbReference type="ChEBI" id="CHEBI:456216"/>
        <dbReference type="EC" id="2.7.11.1"/>
    </reaction>
</comment>
<dbReference type="InterPro" id="IPR011009">
    <property type="entry name" value="Kinase-like_dom_sf"/>
</dbReference>
<evidence type="ECO:0000256" key="8">
    <source>
        <dbReference type="ARBA" id="ARBA00022676"/>
    </source>
</evidence>
<dbReference type="Pfam" id="PF00083">
    <property type="entry name" value="Sugar_tr"/>
    <property type="match status" value="2"/>
</dbReference>
<keyword evidence="19" id="KW-0539">Nucleus</keyword>
<dbReference type="InterPro" id="IPR000095">
    <property type="entry name" value="CRIB_dom"/>
</dbReference>
<evidence type="ECO:0000256" key="11">
    <source>
        <dbReference type="ARBA" id="ARBA00022726"/>
    </source>
</evidence>
<evidence type="ECO:0000313" key="27">
    <source>
        <dbReference type="Proteomes" id="UP001168146"/>
    </source>
</evidence>
<dbReference type="CDD" id="cd09010">
    <property type="entry name" value="MTAP_SsMTAPII_like_MTIP"/>
    <property type="match status" value="1"/>
</dbReference>
<evidence type="ECO:0000256" key="1">
    <source>
        <dbReference type="ARBA" id="ARBA00004141"/>
    </source>
</evidence>
<dbReference type="InterPro" id="IPR000719">
    <property type="entry name" value="Prot_kinase_dom"/>
</dbReference>
<feature type="site" description="Important for substrate specificity" evidence="19">
    <location>
        <position position="1508"/>
    </location>
</feature>
<feature type="compositionally biased region" description="Polar residues" evidence="21">
    <location>
        <begin position="390"/>
        <end position="410"/>
    </location>
</feature>
<organism evidence="26 27">
    <name type="scientific">Friedmanniomyces endolithicus</name>
    <dbReference type="NCBI Taxonomy" id="329885"/>
    <lineage>
        <taxon>Eukaryota</taxon>
        <taxon>Fungi</taxon>
        <taxon>Dikarya</taxon>
        <taxon>Ascomycota</taxon>
        <taxon>Pezizomycotina</taxon>
        <taxon>Dothideomycetes</taxon>
        <taxon>Dothideomycetidae</taxon>
        <taxon>Mycosphaerellales</taxon>
        <taxon>Teratosphaeriaceae</taxon>
        <taxon>Friedmanniomyces</taxon>
    </lineage>
</organism>
<comment type="similarity">
    <text evidence="19">Belongs to the PNP/MTAP phosphorylase family. MTAP subfamily.</text>
</comment>
<dbReference type="GO" id="GO:0005524">
    <property type="term" value="F:ATP binding"/>
    <property type="evidence" value="ECO:0007669"/>
    <property type="project" value="UniProtKB-UniRule"/>
</dbReference>
<comment type="similarity">
    <text evidence="3">Belongs to the major facilitator superfamily. Sugar transporter (TC 2.A.1.1) family.</text>
</comment>
<feature type="domain" description="CRIB" evidence="24">
    <location>
        <begin position="189"/>
        <end position="202"/>
    </location>
</feature>
<dbReference type="GO" id="GO:0019236">
    <property type="term" value="P:response to pheromone"/>
    <property type="evidence" value="ECO:0007669"/>
    <property type="project" value="UniProtKB-KW"/>
</dbReference>
<keyword evidence="7" id="KW-0723">Serine/threonine-protein kinase</keyword>
<name>A0AAN6FV66_9PEZI</name>
<reference evidence="26" key="1">
    <citation type="submission" date="2021-12" db="EMBL/GenBank/DDBJ databases">
        <title>Black yeast isolated from Biological Soil Crust.</title>
        <authorList>
            <person name="Kurbessoian T."/>
        </authorList>
    </citation>
    <scope>NUCLEOTIDE SEQUENCE</scope>
    <source>
        <strain evidence="26">CCFEE 5208</strain>
    </source>
</reference>
<dbReference type="InterPro" id="IPR020846">
    <property type="entry name" value="MFS_dom"/>
</dbReference>
<feature type="transmembrane region" description="Helical" evidence="22">
    <location>
        <begin position="1156"/>
        <end position="1174"/>
    </location>
</feature>
<dbReference type="Gene3D" id="1.20.1250.20">
    <property type="entry name" value="MFS general substrate transporter like domains"/>
    <property type="match status" value="1"/>
</dbReference>
<comment type="caution">
    <text evidence="26">The sequence shown here is derived from an EMBL/GenBank/DDBJ whole genome shotgun (WGS) entry which is preliminary data.</text>
</comment>
<feature type="transmembrane region" description="Helical" evidence="22">
    <location>
        <begin position="1235"/>
        <end position="1253"/>
    </location>
</feature>
<evidence type="ECO:0000256" key="20">
    <source>
        <dbReference type="PROSITE-ProRule" id="PRU10141"/>
    </source>
</evidence>
<evidence type="ECO:0000256" key="21">
    <source>
        <dbReference type="SAM" id="MobiDB-lite"/>
    </source>
</evidence>
<evidence type="ECO:0000256" key="5">
    <source>
        <dbReference type="ARBA" id="ARBA00022490"/>
    </source>
</evidence>
<dbReference type="InterPro" id="IPR018099">
    <property type="entry name" value="Purine_phosphorylase-2_CS"/>
</dbReference>
<keyword evidence="16 22" id="KW-0472">Membrane</keyword>
<dbReference type="Pfam" id="PF01048">
    <property type="entry name" value="PNP_UDP_1"/>
    <property type="match status" value="1"/>
</dbReference>
<dbReference type="PROSITE" id="PS50108">
    <property type="entry name" value="CRIB"/>
    <property type="match status" value="1"/>
</dbReference>
<dbReference type="GO" id="GO:0017061">
    <property type="term" value="F:S-methyl-5-thioadenosine phosphorylase activity"/>
    <property type="evidence" value="ECO:0007669"/>
    <property type="project" value="UniProtKB-UniRule"/>
</dbReference>
<dbReference type="GO" id="GO:0022857">
    <property type="term" value="F:transmembrane transporter activity"/>
    <property type="evidence" value="ECO:0007669"/>
    <property type="project" value="InterPro"/>
</dbReference>
<feature type="transmembrane region" description="Helical" evidence="22">
    <location>
        <begin position="905"/>
        <end position="927"/>
    </location>
</feature>
<evidence type="ECO:0000259" key="24">
    <source>
        <dbReference type="PROSITE" id="PS50108"/>
    </source>
</evidence>
<dbReference type="EMBL" id="JASUXU010000011">
    <property type="protein sequence ID" value="KAK0323842.1"/>
    <property type="molecule type" value="Genomic_DNA"/>
</dbReference>
<dbReference type="GO" id="GO:0019509">
    <property type="term" value="P:L-methionine salvage from methylthioadenosine"/>
    <property type="evidence" value="ECO:0007669"/>
    <property type="project" value="UniProtKB-UniRule"/>
</dbReference>
<comment type="function">
    <text evidence="19">Catalyzes the reversible phosphorylation of S-methyl-5'-thioadenosine (MTA) to adenine and 5-methylthioribose-1-phosphate. Involved in the breakdown of MTA, a major by-product of polyamine biosynthesis. Responsible for the first step in the methionine salvage pathway after MTA has been generated from S-adenosylmethionine. Has broad substrate specificity with 6-aminopurine nucleosides as preferred substrates.</text>
</comment>
<gene>
    <name evidence="26" type="primary">STE20_2</name>
    <name evidence="26" type="ORF">LTR82_004962</name>
</gene>
<dbReference type="PANTHER" id="PTHR45832:SF22">
    <property type="entry name" value="SERINE_THREONINE-PROTEIN KINASE SAMKA-RELATED"/>
    <property type="match status" value="1"/>
</dbReference>
<comment type="pathway">
    <text evidence="19">Amino-acid biosynthesis; L-methionine biosynthesis via salvage pathway; S-methyl-5-thio-alpha-D-ribose 1-phosphate from S-methyl-5'-thioadenosine (phosphorylase route): step 1/1.</text>
</comment>
<feature type="compositionally biased region" description="Low complexity" evidence="21">
    <location>
        <begin position="411"/>
        <end position="439"/>
    </location>
</feature>
<dbReference type="Proteomes" id="UP001168146">
    <property type="component" value="Unassembled WGS sequence"/>
</dbReference>
<comment type="catalytic activity">
    <reaction evidence="19">
        <text>S-methyl-5'-thioadenosine + phosphate = 5-(methylsulfanyl)-alpha-D-ribose 1-phosphate + adenine</text>
        <dbReference type="Rhea" id="RHEA:11852"/>
        <dbReference type="ChEBI" id="CHEBI:16708"/>
        <dbReference type="ChEBI" id="CHEBI:17509"/>
        <dbReference type="ChEBI" id="CHEBI:43474"/>
        <dbReference type="ChEBI" id="CHEBI:58533"/>
        <dbReference type="EC" id="2.4.2.28"/>
    </reaction>
</comment>
<dbReference type="CDD" id="cd06614">
    <property type="entry name" value="STKc_PAK"/>
    <property type="match status" value="1"/>
</dbReference>
<evidence type="ECO:0000256" key="7">
    <source>
        <dbReference type="ARBA" id="ARBA00022527"/>
    </source>
</evidence>
<feature type="binding site" evidence="19">
    <location>
        <position position="1526"/>
    </location>
    <ligand>
        <name>substrate</name>
    </ligand>
</feature>
<dbReference type="PROSITE" id="PS00107">
    <property type="entry name" value="PROTEIN_KINASE_ATP"/>
    <property type="match status" value="1"/>
</dbReference>
<feature type="transmembrane region" description="Helical" evidence="22">
    <location>
        <begin position="1096"/>
        <end position="1117"/>
    </location>
</feature>
<evidence type="ECO:0000256" key="9">
    <source>
        <dbReference type="ARBA" id="ARBA00022679"/>
    </source>
</evidence>
<dbReference type="PROSITE" id="PS50850">
    <property type="entry name" value="MFS"/>
    <property type="match status" value="1"/>
</dbReference>
<evidence type="ECO:0000256" key="19">
    <source>
        <dbReference type="HAMAP-Rule" id="MF_03155"/>
    </source>
</evidence>
<dbReference type="Gene3D" id="3.90.810.10">
    <property type="entry name" value="CRIB domain"/>
    <property type="match status" value="1"/>
</dbReference>
<dbReference type="GO" id="GO:0030447">
    <property type="term" value="P:filamentous growth"/>
    <property type="evidence" value="ECO:0007669"/>
    <property type="project" value="UniProtKB-ARBA"/>
</dbReference>
<evidence type="ECO:0000256" key="13">
    <source>
        <dbReference type="ARBA" id="ARBA00022777"/>
    </source>
</evidence>
<evidence type="ECO:0000256" key="10">
    <source>
        <dbReference type="ARBA" id="ARBA00022692"/>
    </source>
</evidence>
<dbReference type="HAMAP" id="MF_01963">
    <property type="entry name" value="MTAP"/>
    <property type="match status" value="1"/>
</dbReference>
<dbReference type="InterPro" id="IPR051931">
    <property type="entry name" value="PAK3-like"/>
</dbReference>
<evidence type="ECO:0000256" key="17">
    <source>
        <dbReference type="ARBA" id="ARBA00047899"/>
    </source>
</evidence>
<feature type="compositionally biased region" description="Polar residues" evidence="21">
    <location>
        <begin position="38"/>
        <end position="48"/>
    </location>
</feature>
<dbReference type="GO" id="GO:0005737">
    <property type="term" value="C:cytoplasm"/>
    <property type="evidence" value="ECO:0007669"/>
    <property type="project" value="UniProtKB-SubCell"/>
</dbReference>
<feature type="transmembrane region" description="Helical" evidence="22">
    <location>
        <begin position="976"/>
        <end position="1001"/>
    </location>
</feature>
<dbReference type="GO" id="GO:0005634">
    <property type="term" value="C:nucleus"/>
    <property type="evidence" value="ECO:0007669"/>
    <property type="project" value="UniProtKB-SubCell"/>
</dbReference>
<feature type="transmembrane region" description="Helical" evidence="22">
    <location>
        <begin position="879"/>
        <end position="898"/>
    </location>
</feature>
<dbReference type="InterPro" id="IPR008271">
    <property type="entry name" value="Ser/Thr_kinase_AS"/>
</dbReference>